<feature type="domain" description="C2H2-type" evidence="7">
    <location>
        <begin position="769"/>
        <end position="796"/>
    </location>
</feature>
<proteinExistence type="predicted"/>
<dbReference type="PROSITE" id="PS00028">
    <property type="entry name" value="ZINC_FINGER_C2H2_1"/>
    <property type="match status" value="8"/>
</dbReference>
<name>A0A9D4FUF4_DREPO</name>
<dbReference type="InterPro" id="IPR036236">
    <property type="entry name" value="Znf_C2H2_sf"/>
</dbReference>
<keyword evidence="2" id="KW-0677">Repeat</keyword>
<dbReference type="SUPFAM" id="SSF57667">
    <property type="entry name" value="beta-beta-alpha zinc fingers"/>
    <property type="match status" value="4"/>
</dbReference>
<feature type="domain" description="C2H2-type" evidence="7">
    <location>
        <begin position="582"/>
        <end position="610"/>
    </location>
</feature>
<evidence type="ECO:0000259" key="7">
    <source>
        <dbReference type="PROSITE" id="PS50157"/>
    </source>
</evidence>
<evidence type="ECO:0000313" key="9">
    <source>
        <dbReference type="Proteomes" id="UP000828390"/>
    </source>
</evidence>
<dbReference type="GO" id="GO:0008270">
    <property type="term" value="F:zinc ion binding"/>
    <property type="evidence" value="ECO:0007669"/>
    <property type="project" value="UniProtKB-KW"/>
</dbReference>
<feature type="compositionally biased region" description="Acidic residues" evidence="6">
    <location>
        <begin position="239"/>
        <end position="255"/>
    </location>
</feature>
<evidence type="ECO:0000256" key="5">
    <source>
        <dbReference type="PROSITE-ProRule" id="PRU00042"/>
    </source>
</evidence>
<feature type="domain" description="C2H2-type" evidence="7">
    <location>
        <begin position="647"/>
        <end position="677"/>
    </location>
</feature>
<sequence>MESGLLDFNDLMDTGDDYPGFSIAKFTPANGNGNDEDGVLRTPEHEQTDDFELTPSHKSIGDEDNSSAVSEKSKLVNGGENQTKTENHTTYTDERLNEADKKSMGENFEDSNSRVDDFDRTDSKIESGYDYCNSKTRQSEDDSYSKTGYDEGNNSEAEYTVTEDVKAVELKMECADDAVESSADAAGEESSEMAMTEKTGPPKSSETKNKYKSLPRPKMRMWSGKSNSNEDSKDSPTQGDEDNSPMLENGEDCSEGDGHSRSSMKGSEERGPQEEEEEEDPHQQSFLSFLNLKPGMSKPLESTEKVVEAKLEEEFYSRKRLRTRKKVSYVEEVEDTEDEDYDAENSSEEAEDHMIDLDSPKRKRSRTNSRSPGQAGGVTPAQMPLTYAMALQKLLPGMNLQYLNNKPIAQAQPKQGLKQVSPVAPRLPSPARGSVYQAIKGLFECGVCGLFFSTATQFLQHQESKHSADRKTGLSPMETFRCEICGFVLTNRFAYLEHKKMKHNKGVLFNCNTCKSSFQTQAEFQVHQLTCVFTCKTCKSSFKTQAELKVHLLSCVFNCKTCRSSFQTEAELKVHLLSCTAPSCTLCGANFNSWVELGEHRIKVHNADQSATKQSANCVYKGCSFKAPTRQQLDVHVQSQHMNAELFACNVPKCSRVFSSRISLNQHKKEAHASEFIVQYQCVECKTCFSSKTLLAEHQYLHMMEKLRKCDLCSRSFSSFSDLRRHREVHIIKTSLKCQFCTRYVADPVELKSHICSTLLSKNTNLRMYFCDVCRRDFRSDEKMFLHRREHQNFYQCGVCFQDFSNETEYFKHRETHGNYTCMECCEEMDQESLNAHLKAHKYYVKLEDLICDGGTNERVMFLYPNLLSVAK</sequence>
<dbReference type="GO" id="GO:0000977">
    <property type="term" value="F:RNA polymerase II transcription regulatory region sequence-specific DNA binding"/>
    <property type="evidence" value="ECO:0007669"/>
    <property type="project" value="TreeGrafter"/>
</dbReference>
<feature type="region of interest" description="Disordered" evidence="6">
    <location>
        <begin position="177"/>
        <end position="304"/>
    </location>
</feature>
<feature type="compositionally biased region" description="Basic and acidic residues" evidence="6">
    <location>
        <begin position="256"/>
        <end position="273"/>
    </location>
</feature>
<dbReference type="SMART" id="SM00355">
    <property type="entry name" value="ZnF_C2H2"/>
    <property type="match status" value="14"/>
</dbReference>
<dbReference type="GO" id="GO:0005634">
    <property type="term" value="C:nucleus"/>
    <property type="evidence" value="ECO:0007669"/>
    <property type="project" value="TreeGrafter"/>
</dbReference>
<feature type="domain" description="C2H2-type" evidence="7">
    <location>
        <begin position="795"/>
        <end position="817"/>
    </location>
</feature>
<dbReference type="InterPro" id="IPR013087">
    <property type="entry name" value="Znf_C2H2_type"/>
</dbReference>
<feature type="compositionally biased region" description="Basic and acidic residues" evidence="6">
    <location>
        <begin position="38"/>
        <end position="48"/>
    </location>
</feature>
<reference evidence="8" key="2">
    <citation type="submission" date="2020-11" db="EMBL/GenBank/DDBJ databases">
        <authorList>
            <person name="McCartney M.A."/>
            <person name="Auch B."/>
            <person name="Kono T."/>
            <person name="Mallez S."/>
            <person name="Becker A."/>
            <person name="Gohl D.M."/>
            <person name="Silverstein K.A.T."/>
            <person name="Koren S."/>
            <person name="Bechman K.B."/>
            <person name="Herman A."/>
            <person name="Abrahante J.E."/>
            <person name="Garbe J."/>
        </authorList>
    </citation>
    <scope>NUCLEOTIDE SEQUENCE</scope>
    <source>
        <strain evidence="8">Duluth1</strain>
        <tissue evidence="8">Whole animal</tissue>
    </source>
</reference>
<dbReference type="Gene3D" id="3.30.160.60">
    <property type="entry name" value="Classic Zinc Finger"/>
    <property type="match status" value="4"/>
</dbReference>
<comment type="caution">
    <text evidence="8">The sequence shown here is derived from an EMBL/GenBank/DDBJ whole genome shotgun (WGS) entry which is preliminary data.</text>
</comment>
<dbReference type="PANTHER" id="PTHR24379:SF127">
    <property type="entry name" value="BLOODY FINGERS-RELATED"/>
    <property type="match status" value="1"/>
</dbReference>
<feature type="compositionally biased region" description="Basic residues" evidence="6">
    <location>
        <begin position="210"/>
        <end position="219"/>
    </location>
</feature>
<evidence type="ECO:0000256" key="3">
    <source>
        <dbReference type="ARBA" id="ARBA00022771"/>
    </source>
</evidence>
<feature type="compositionally biased region" description="Acidic residues" evidence="6">
    <location>
        <begin position="332"/>
        <end position="351"/>
    </location>
</feature>
<feature type="domain" description="C2H2-type" evidence="7">
    <location>
        <begin position="443"/>
        <end position="471"/>
    </location>
</feature>
<dbReference type="PROSITE" id="PS50157">
    <property type="entry name" value="ZINC_FINGER_C2H2_2"/>
    <property type="match status" value="7"/>
</dbReference>
<reference evidence="8" key="1">
    <citation type="journal article" date="2019" name="bioRxiv">
        <title>The Genome of the Zebra Mussel, Dreissena polymorpha: A Resource for Invasive Species Research.</title>
        <authorList>
            <person name="McCartney M.A."/>
            <person name="Auch B."/>
            <person name="Kono T."/>
            <person name="Mallez S."/>
            <person name="Zhang Y."/>
            <person name="Obille A."/>
            <person name="Becker A."/>
            <person name="Abrahante J.E."/>
            <person name="Garbe J."/>
            <person name="Badalamenti J.P."/>
            <person name="Herman A."/>
            <person name="Mangelson H."/>
            <person name="Liachko I."/>
            <person name="Sullivan S."/>
            <person name="Sone E.D."/>
            <person name="Koren S."/>
            <person name="Silverstein K.A.T."/>
            <person name="Beckman K.B."/>
            <person name="Gohl D.M."/>
        </authorList>
    </citation>
    <scope>NUCLEOTIDE SEQUENCE</scope>
    <source>
        <strain evidence="8">Duluth1</strain>
        <tissue evidence="8">Whole animal</tissue>
    </source>
</reference>
<protein>
    <recommendedName>
        <fullName evidence="7">C2H2-type domain-containing protein</fullName>
    </recommendedName>
</protein>
<evidence type="ECO:0000256" key="4">
    <source>
        <dbReference type="ARBA" id="ARBA00022833"/>
    </source>
</evidence>
<dbReference type="EMBL" id="JAIWYP010000006">
    <property type="protein sequence ID" value="KAH3805193.1"/>
    <property type="molecule type" value="Genomic_DNA"/>
</dbReference>
<gene>
    <name evidence="8" type="ORF">DPMN_133490</name>
</gene>
<keyword evidence="1" id="KW-0479">Metal-binding</keyword>
<feature type="domain" description="C2H2-type" evidence="7">
    <location>
        <begin position="708"/>
        <end position="730"/>
    </location>
</feature>
<dbReference type="PANTHER" id="PTHR24379">
    <property type="entry name" value="KRAB AND ZINC FINGER DOMAIN-CONTAINING"/>
    <property type="match status" value="1"/>
</dbReference>
<dbReference type="Pfam" id="PF13912">
    <property type="entry name" value="zf-C2H2_6"/>
    <property type="match status" value="1"/>
</dbReference>
<feature type="region of interest" description="Disordered" evidence="6">
    <location>
        <begin position="23"/>
        <end position="160"/>
    </location>
</feature>
<evidence type="ECO:0000256" key="6">
    <source>
        <dbReference type="SAM" id="MobiDB-lite"/>
    </source>
</evidence>
<evidence type="ECO:0000256" key="1">
    <source>
        <dbReference type="ARBA" id="ARBA00022723"/>
    </source>
</evidence>
<dbReference type="AlphaFoldDB" id="A0A9D4FUF4"/>
<keyword evidence="9" id="KW-1185">Reference proteome</keyword>
<dbReference type="OrthoDB" id="6105938at2759"/>
<feature type="domain" description="C2H2-type" evidence="7">
    <location>
        <begin position="680"/>
        <end position="707"/>
    </location>
</feature>
<evidence type="ECO:0000256" key="2">
    <source>
        <dbReference type="ARBA" id="ARBA00022737"/>
    </source>
</evidence>
<accession>A0A9D4FUF4</accession>
<keyword evidence="4" id="KW-0862">Zinc</keyword>
<feature type="compositionally biased region" description="Basic and acidic residues" evidence="6">
    <location>
        <begin position="83"/>
        <end position="104"/>
    </location>
</feature>
<feature type="region of interest" description="Disordered" evidence="6">
    <location>
        <begin position="332"/>
        <end position="380"/>
    </location>
</feature>
<dbReference type="GO" id="GO:0000981">
    <property type="term" value="F:DNA-binding transcription factor activity, RNA polymerase II-specific"/>
    <property type="evidence" value="ECO:0007669"/>
    <property type="project" value="TreeGrafter"/>
</dbReference>
<dbReference type="Proteomes" id="UP000828390">
    <property type="component" value="Unassembled WGS sequence"/>
</dbReference>
<organism evidence="8 9">
    <name type="scientific">Dreissena polymorpha</name>
    <name type="common">Zebra mussel</name>
    <name type="synonym">Mytilus polymorpha</name>
    <dbReference type="NCBI Taxonomy" id="45954"/>
    <lineage>
        <taxon>Eukaryota</taxon>
        <taxon>Metazoa</taxon>
        <taxon>Spiralia</taxon>
        <taxon>Lophotrochozoa</taxon>
        <taxon>Mollusca</taxon>
        <taxon>Bivalvia</taxon>
        <taxon>Autobranchia</taxon>
        <taxon>Heteroconchia</taxon>
        <taxon>Euheterodonta</taxon>
        <taxon>Imparidentia</taxon>
        <taxon>Neoheterodontei</taxon>
        <taxon>Myida</taxon>
        <taxon>Dreissenoidea</taxon>
        <taxon>Dreissenidae</taxon>
        <taxon>Dreissena</taxon>
    </lineage>
</organism>
<keyword evidence="3 5" id="KW-0863">Zinc-finger</keyword>
<dbReference type="Pfam" id="PF00096">
    <property type="entry name" value="zf-C2H2"/>
    <property type="match status" value="3"/>
</dbReference>
<evidence type="ECO:0000313" key="8">
    <source>
        <dbReference type="EMBL" id="KAH3805193.1"/>
    </source>
</evidence>
<feature type="compositionally biased region" description="Basic and acidic residues" evidence="6">
    <location>
        <begin position="111"/>
        <end position="127"/>
    </location>
</feature>